<dbReference type="Gene3D" id="1.10.10.2910">
    <property type="match status" value="1"/>
</dbReference>
<dbReference type="Proteomes" id="UP001302257">
    <property type="component" value="Chromosome"/>
</dbReference>
<protein>
    <recommendedName>
        <fullName evidence="9">DNA 3'-5' helicase</fullName>
        <ecNumber evidence="9">5.6.2.4</ecNumber>
    </recommendedName>
    <alternativeName>
        <fullName evidence="10">DNA 3'-5' helicase II</fullName>
    </alternativeName>
</protein>
<dbReference type="EMBL" id="CP132507">
    <property type="protein sequence ID" value="WNO03999.1"/>
    <property type="molecule type" value="Genomic_DNA"/>
</dbReference>
<evidence type="ECO:0000256" key="11">
    <source>
        <dbReference type="ARBA" id="ARBA00048988"/>
    </source>
</evidence>
<dbReference type="PROSITE" id="PS51198">
    <property type="entry name" value="UVRD_HELICASE_ATP_BIND"/>
    <property type="match status" value="1"/>
</dbReference>
<keyword evidence="7" id="KW-0413">Isomerase</keyword>
<dbReference type="EC" id="5.6.2.4" evidence="9"/>
<name>A0ABZ0AWX5_9BURK</name>
<dbReference type="InterPro" id="IPR014016">
    <property type="entry name" value="UvrD-like_ATP-bd"/>
</dbReference>
<dbReference type="PROSITE" id="PS51217">
    <property type="entry name" value="UVRD_HELICASE_CTER"/>
    <property type="match status" value="1"/>
</dbReference>
<dbReference type="Pfam" id="PF13361">
    <property type="entry name" value="UvrD_C"/>
    <property type="match status" value="2"/>
</dbReference>
<dbReference type="RefSeq" id="WP_313866870.1">
    <property type="nucleotide sequence ID" value="NZ_CP132507.1"/>
</dbReference>
<evidence type="ECO:0000256" key="7">
    <source>
        <dbReference type="ARBA" id="ARBA00023235"/>
    </source>
</evidence>
<dbReference type="InterPro" id="IPR027417">
    <property type="entry name" value="P-loop_NTPase"/>
</dbReference>
<organism evidence="15 16">
    <name type="scientific">Rhodoferax mekongensis</name>
    <dbReference type="NCBI Taxonomy" id="3068341"/>
    <lineage>
        <taxon>Bacteria</taxon>
        <taxon>Pseudomonadati</taxon>
        <taxon>Pseudomonadota</taxon>
        <taxon>Betaproteobacteria</taxon>
        <taxon>Burkholderiales</taxon>
        <taxon>Comamonadaceae</taxon>
        <taxon>Rhodoferax</taxon>
    </lineage>
</organism>
<evidence type="ECO:0000256" key="2">
    <source>
        <dbReference type="ARBA" id="ARBA00022741"/>
    </source>
</evidence>
<dbReference type="InterPro" id="IPR014017">
    <property type="entry name" value="DNA_helicase_UvrD-like_C"/>
</dbReference>
<evidence type="ECO:0000313" key="16">
    <source>
        <dbReference type="Proteomes" id="UP001302257"/>
    </source>
</evidence>
<dbReference type="Gene3D" id="1.10.10.160">
    <property type="match status" value="1"/>
</dbReference>
<dbReference type="Gene3D" id="3.40.50.300">
    <property type="entry name" value="P-loop containing nucleotide triphosphate hydrolases"/>
    <property type="match status" value="3"/>
</dbReference>
<feature type="domain" description="UvrD-like helicase C-terminal" evidence="14">
    <location>
        <begin position="486"/>
        <end position="758"/>
    </location>
</feature>
<feature type="binding site" evidence="12">
    <location>
        <begin position="215"/>
        <end position="222"/>
    </location>
    <ligand>
        <name>ATP</name>
        <dbReference type="ChEBI" id="CHEBI:30616"/>
    </ligand>
</feature>
<keyword evidence="4 12" id="KW-0347">Helicase</keyword>
<keyword evidence="16" id="KW-1185">Reference proteome</keyword>
<accession>A0ABZ0AWX5</accession>
<dbReference type="InterPro" id="IPR013986">
    <property type="entry name" value="DExx_box_DNA_helicase_dom_sf"/>
</dbReference>
<dbReference type="InterPro" id="IPR000212">
    <property type="entry name" value="DNA_helicase_UvrD/REP"/>
</dbReference>
<dbReference type="InterPro" id="IPR010359">
    <property type="entry name" value="IrrE_HExxH"/>
</dbReference>
<gene>
    <name evidence="15" type="ORF">RAN89_13915</name>
</gene>
<dbReference type="SUPFAM" id="SSF52540">
    <property type="entry name" value="P-loop containing nucleoside triphosphate hydrolases"/>
    <property type="match status" value="1"/>
</dbReference>
<comment type="catalytic activity">
    <reaction evidence="11">
        <text>ATP + H2O = ADP + phosphate + H(+)</text>
        <dbReference type="Rhea" id="RHEA:13065"/>
        <dbReference type="ChEBI" id="CHEBI:15377"/>
        <dbReference type="ChEBI" id="CHEBI:15378"/>
        <dbReference type="ChEBI" id="CHEBI:30616"/>
        <dbReference type="ChEBI" id="CHEBI:43474"/>
        <dbReference type="ChEBI" id="CHEBI:456216"/>
        <dbReference type="EC" id="5.6.2.4"/>
    </reaction>
</comment>
<dbReference type="Pfam" id="PF00580">
    <property type="entry name" value="UvrD-helicase"/>
    <property type="match status" value="1"/>
</dbReference>
<feature type="domain" description="UvrD-like helicase ATP-binding" evidence="13">
    <location>
        <begin position="194"/>
        <end position="485"/>
    </location>
</feature>
<dbReference type="CDD" id="cd17932">
    <property type="entry name" value="DEXQc_UvrD"/>
    <property type="match status" value="1"/>
</dbReference>
<evidence type="ECO:0000256" key="10">
    <source>
        <dbReference type="ARBA" id="ARBA00034923"/>
    </source>
</evidence>
<keyword evidence="5 12" id="KW-0067">ATP-binding</keyword>
<comment type="catalytic activity">
    <reaction evidence="8">
        <text>Couples ATP hydrolysis with the unwinding of duplex DNA by translocating in the 3'-5' direction.</text>
        <dbReference type="EC" id="5.6.2.4"/>
    </reaction>
</comment>
<dbReference type="PANTHER" id="PTHR11070">
    <property type="entry name" value="UVRD / RECB / PCRA DNA HELICASE FAMILY MEMBER"/>
    <property type="match status" value="1"/>
</dbReference>
<evidence type="ECO:0000256" key="5">
    <source>
        <dbReference type="ARBA" id="ARBA00022840"/>
    </source>
</evidence>
<keyword evidence="3 12" id="KW-0378">Hydrolase</keyword>
<dbReference type="PANTHER" id="PTHR11070:SF2">
    <property type="entry name" value="ATP-DEPENDENT DNA HELICASE SRS2"/>
    <property type="match status" value="1"/>
</dbReference>
<proteinExistence type="inferred from homology"/>
<evidence type="ECO:0000256" key="8">
    <source>
        <dbReference type="ARBA" id="ARBA00034617"/>
    </source>
</evidence>
<sequence>MSPFEVARLKARELHTSHSTNGDLYTNAFALVNAVCSDNDIVVRQLAAGHPLLNASDAVIRVEQKRVVVRKDLDVATKAFLIAHELGHFFLHQGTGASFELSASESTGQAASSAAERVVDAYGPRERQELQANVFARELLLPRELAVKLFQAERLTASSIASKLEIPLEVSRLQLVDALLLPDMAPRQDYQLPAQPTEDQSLAVNSPHRFTLVEAGPGTGKTTALLFRVKKLLNEGVSPSGIVVLTFSNKAAGELLSRLKSSGLKDAQRMWVGTFHAFGLEFLRKFGNRCGLDTNIQVLNDLGAINILESVLPTLELTAYDVLRDPIGWLPDVLKNIRRCKDDLIDSETFALAVESATGDVHSAKRTDTAQLFRVYEKELRAKSCVDFQDLISLPIQVLAGGYSEVESFARSITHVLVDEYQDVNRASATLVKSLVQRGSTLWAVGDAFQAIYAFMGASSRNLKAFEVDFPGAERIPLGANHRSHKELTDVFHKISTNANSRAGAVLLHAVKGESGLAPTVFEHTKNGGSSLSLPSAIKEVSEEVRFGQQAVLVMTNEMAAQCAQSLERQGIPVLFLGKVHERPEVKDLMRLMQLSVDEKGAGLGGDWDSVELRLSQADLQKIGERSADLSWWDADGSCLSAPGQSTLSRLKMIVGPLRAMTSPWEALCHLLFEVHWFLSRFNSAGGQSSINAKLALWQFVHSSRSPDGLSSFATIRSFRDKVRKEIKLGLVGQLSNVPPEAEHLNAVHILTIYKSKGLEFDCVHLLEITKKRFDKSSANNWPLIPSPLLNDMLQQSEEDAFREQYLNLLYVAFSRARKHLFVHKDVEVELPSSISSLGLPVEKKYYLLQEVPDKNEAEPFRLKEITLEDLVMYRSCPRQVLLTHTVGRVPRGQWTIAALTGALEKQVLSSLYATSEARSTEAVGGLIFQGAQALGLADNIALGKITSRIQALATQATRLLAEPSEVNVRVSLAFPGGEVHVLANQMLTTSQPKFRLIRRKEANVDELRQALGALLKIHSEETGKEVIFELVDLTTGEAKKPTGVKPPTVTAYKQLLADLGNGLFAPEVSEQTCNSCNFFIHCHQGRR</sequence>
<evidence type="ECO:0000256" key="1">
    <source>
        <dbReference type="ARBA" id="ARBA00009922"/>
    </source>
</evidence>
<keyword evidence="6" id="KW-0238">DNA-binding</keyword>
<evidence type="ECO:0000256" key="12">
    <source>
        <dbReference type="PROSITE-ProRule" id="PRU00560"/>
    </source>
</evidence>
<evidence type="ECO:0000256" key="6">
    <source>
        <dbReference type="ARBA" id="ARBA00023125"/>
    </source>
</evidence>
<evidence type="ECO:0000259" key="13">
    <source>
        <dbReference type="PROSITE" id="PS51198"/>
    </source>
</evidence>
<evidence type="ECO:0000256" key="3">
    <source>
        <dbReference type="ARBA" id="ARBA00022801"/>
    </source>
</evidence>
<dbReference type="Pfam" id="PF06114">
    <property type="entry name" value="Peptidase_M78"/>
    <property type="match status" value="1"/>
</dbReference>
<keyword evidence="2 12" id="KW-0547">Nucleotide-binding</keyword>
<reference evidence="15 16" key="1">
    <citation type="submission" date="2023-08" db="EMBL/GenBank/DDBJ databases">
        <title>Rhodoferax potami sp. nov. and Rhodoferax mekongensis sp. nov., isolated from the Mekong River in Thailand.</title>
        <authorList>
            <person name="Kitikhun S."/>
            <person name="Charoenyingcharoen P."/>
            <person name="Siriarchawattana P."/>
            <person name="Likhitrattanapisal S."/>
            <person name="Nilsakha T."/>
            <person name="Chanpet A."/>
            <person name="Rattanawaree P."/>
            <person name="Ingsriswang S."/>
        </authorList>
    </citation>
    <scope>NUCLEOTIDE SEQUENCE [LARGE SCALE GENOMIC DNA]</scope>
    <source>
        <strain evidence="15 16">TBRC 17307</strain>
    </source>
</reference>
<comment type="similarity">
    <text evidence="1">Belongs to the helicase family. UvrD subfamily.</text>
</comment>
<evidence type="ECO:0000313" key="15">
    <source>
        <dbReference type="EMBL" id="WNO03999.1"/>
    </source>
</evidence>
<evidence type="ECO:0000256" key="4">
    <source>
        <dbReference type="ARBA" id="ARBA00022806"/>
    </source>
</evidence>
<evidence type="ECO:0000256" key="9">
    <source>
        <dbReference type="ARBA" id="ARBA00034808"/>
    </source>
</evidence>
<evidence type="ECO:0000259" key="14">
    <source>
        <dbReference type="PROSITE" id="PS51217"/>
    </source>
</evidence>